<evidence type="ECO:0000256" key="1">
    <source>
        <dbReference type="ARBA" id="ARBA00022723"/>
    </source>
</evidence>
<dbReference type="Gene3D" id="6.10.140.2220">
    <property type="match status" value="1"/>
</dbReference>
<organism evidence="6 7">
    <name type="scientific">Purpureocillium lilacinum</name>
    <name type="common">Paecilomyces lilacinus</name>
    <dbReference type="NCBI Taxonomy" id="33203"/>
    <lineage>
        <taxon>Eukaryota</taxon>
        <taxon>Fungi</taxon>
        <taxon>Dikarya</taxon>
        <taxon>Ascomycota</taxon>
        <taxon>Pezizomycotina</taxon>
        <taxon>Sordariomycetes</taxon>
        <taxon>Hypocreomycetidae</taxon>
        <taxon>Hypocreales</taxon>
        <taxon>Ophiocordycipitaceae</taxon>
        <taxon>Purpureocillium</taxon>
    </lineage>
</organism>
<dbReference type="Proteomes" id="UP001287286">
    <property type="component" value="Unassembled WGS sequence"/>
</dbReference>
<dbReference type="InterPro" id="IPR027974">
    <property type="entry name" value="DUF4470"/>
</dbReference>
<reference evidence="6 7" key="1">
    <citation type="journal article" date="2024" name="Microbiol. Resour. Announc.">
        <title>Genome annotations for the ascomycete fungi Trichoderma harzianum, Trichoderma aggressivum, and Purpureocillium lilacinum.</title>
        <authorList>
            <person name="Beijen E.P.W."/>
            <person name="Ohm R.A."/>
        </authorList>
    </citation>
    <scope>NUCLEOTIDE SEQUENCE [LARGE SCALE GENOMIC DNA]</scope>
    <source>
        <strain evidence="6 7">CBS 150709</strain>
    </source>
</reference>
<keyword evidence="3" id="KW-0862">Zinc</keyword>
<keyword evidence="7" id="KW-1185">Reference proteome</keyword>
<protein>
    <recommendedName>
        <fullName evidence="5">MYND-type domain-containing protein</fullName>
    </recommendedName>
</protein>
<feature type="domain" description="MYND-type" evidence="5">
    <location>
        <begin position="14"/>
        <end position="50"/>
    </location>
</feature>
<dbReference type="PROSITE" id="PS50865">
    <property type="entry name" value="ZF_MYND_2"/>
    <property type="match status" value="1"/>
</dbReference>
<evidence type="ECO:0000313" key="6">
    <source>
        <dbReference type="EMBL" id="KAK4077178.1"/>
    </source>
</evidence>
<proteinExistence type="predicted"/>
<dbReference type="InterPro" id="IPR002893">
    <property type="entry name" value="Znf_MYND"/>
</dbReference>
<comment type="caution">
    <text evidence="6">The sequence shown here is derived from an EMBL/GenBank/DDBJ whole genome shotgun (WGS) entry which is preliminary data.</text>
</comment>
<name>A0ABR0BGS7_PURLI</name>
<dbReference type="EMBL" id="JAWRVI010000107">
    <property type="protein sequence ID" value="KAK4077178.1"/>
    <property type="molecule type" value="Genomic_DNA"/>
</dbReference>
<evidence type="ECO:0000313" key="7">
    <source>
        <dbReference type="Proteomes" id="UP001287286"/>
    </source>
</evidence>
<dbReference type="Pfam" id="PF01753">
    <property type="entry name" value="zf-MYND"/>
    <property type="match status" value="1"/>
</dbReference>
<keyword evidence="2 4" id="KW-0863">Zinc-finger</keyword>
<dbReference type="Pfam" id="PF14737">
    <property type="entry name" value="DUF4470"/>
    <property type="match status" value="1"/>
</dbReference>
<accession>A0ABR0BGS7</accession>
<keyword evidence="1" id="KW-0479">Metal-binding</keyword>
<gene>
    <name evidence="6" type="ORF">Purlil1_12481</name>
</gene>
<evidence type="ECO:0000256" key="4">
    <source>
        <dbReference type="PROSITE-ProRule" id="PRU00134"/>
    </source>
</evidence>
<evidence type="ECO:0000256" key="3">
    <source>
        <dbReference type="ARBA" id="ARBA00022833"/>
    </source>
</evidence>
<sequence length="670" mass="75820">MNPASKVPLTCANWASCGREGSRVCSNCRLVFYCGTACQKADWPEHKRYCKSGLARSTWRPSWDEEGRQPPWAIGTPSVRGHNPFGGAKYLWGNTPAIDVVNLERNEGLDFKDDLYLLFAGKYPSGDIRHVVETLSAMPTTFRQGIEIVINDKEFDVVARNVILLLIALDAAQEEGTASAFAQLSLPKAVEALTHVWYSACVPAWVTSYLQGRIKPLLMEVCTQQLAESPEECHTRTWHFHHLSMRLSLPGKHWLLLANYLDLPRDVDACKAKRMRTAVTLAPERKDYRDRWYFKEASPFTRVAKQRFREDGLLLPFGYPRDEFDNPNPTLFQNPKWPMDDKADPMNGWAIAAVDGVSWPASRDVYGKLYKHLEATLTRFVTALRNIRVSFDLLNVDVRDLPRHLDGAYSRIEVSNVCDGGYIGIRDTVSLFSPLLQGARRNAHATLITLFINATMEVMRAGGAESVKPDIKYLSRFIPSPSLSSMLSPSSAAMTRIWDARHLALDVEGYFRRYTTMLDFDSIARDFGVKIKTENTIIDKWPTRPRLRDRDGNTNGDDVEQFWKCLGSDFTTLERPCRDDAILLGGGYTRRSRGKHASGAWLARRGAACAPNHMAEEAGSDWIIYHWPRCCELIAGVFKPDRATERRRESCDRKNASSCEAQRGSRLTPW</sequence>
<evidence type="ECO:0000256" key="2">
    <source>
        <dbReference type="ARBA" id="ARBA00022771"/>
    </source>
</evidence>
<evidence type="ECO:0000259" key="5">
    <source>
        <dbReference type="PROSITE" id="PS50865"/>
    </source>
</evidence>
<dbReference type="SUPFAM" id="SSF144232">
    <property type="entry name" value="HIT/MYND zinc finger-like"/>
    <property type="match status" value="1"/>
</dbReference>